<dbReference type="InterPro" id="IPR001674">
    <property type="entry name" value="GMP_synth_C"/>
</dbReference>
<accession>A0AAW6YEA2</accession>
<evidence type="ECO:0000313" key="8">
    <source>
        <dbReference type="EMBL" id="MDK7294342.1"/>
    </source>
</evidence>
<comment type="caution">
    <text evidence="8">The sequence shown here is derived from an EMBL/GenBank/DDBJ whole genome shotgun (WGS) entry which is preliminary data.</text>
</comment>
<dbReference type="AlphaFoldDB" id="A0AAW6YEA2"/>
<evidence type="ECO:0000256" key="5">
    <source>
        <dbReference type="ARBA" id="ARBA00022840"/>
    </source>
</evidence>
<evidence type="ECO:0000256" key="6">
    <source>
        <dbReference type="ARBA" id="ARBA00031356"/>
    </source>
</evidence>
<dbReference type="EMBL" id="JASOPU010000434">
    <property type="protein sequence ID" value="MDK7294342.1"/>
    <property type="molecule type" value="Genomic_DNA"/>
</dbReference>
<keyword evidence="3" id="KW-0332">GMP biosynthesis</keyword>
<evidence type="ECO:0000256" key="2">
    <source>
        <dbReference type="ARBA" id="ARBA00022741"/>
    </source>
</evidence>
<keyword evidence="2" id="KW-0547">Nucleotide-binding</keyword>
<evidence type="ECO:0000259" key="7">
    <source>
        <dbReference type="Pfam" id="PF00958"/>
    </source>
</evidence>
<gene>
    <name evidence="8" type="ORF">QP487_13070</name>
</gene>
<sequence length="57" mass="6376">TIAIRAITSVDGMTADWARIPYDVLDHISRRIVNEVDGINRVVLDVTSKPPATVEWE</sequence>
<evidence type="ECO:0000256" key="4">
    <source>
        <dbReference type="ARBA" id="ARBA00022755"/>
    </source>
</evidence>
<organism evidence="8 9">
    <name type="scientific">Streptococcus pasteurianus</name>
    <dbReference type="NCBI Taxonomy" id="197614"/>
    <lineage>
        <taxon>Bacteria</taxon>
        <taxon>Bacillati</taxon>
        <taxon>Bacillota</taxon>
        <taxon>Bacilli</taxon>
        <taxon>Lactobacillales</taxon>
        <taxon>Streptococcaceae</taxon>
        <taxon>Streptococcus</taxon>
    </lineage>
</organism>
<evidence type="ECO:0000313" key="9">
    <source>
        <dbReference type="Proteomes" id="UP001237917"/>
    </source>
</evidence>
<dbReference type="Pfam" id="PF00958">
    <property type="entry name" value="GMP_synt_C"/>
    <property type="match status" value="1"/>
</dbReference>
<dbReference type="GO" id="GO:0005829">
    <property type="term" value="C:cytosol"/>
    <property type="evidence" value="ECO:0007669"/>
    <property type="project" value="TreeGrafter"/>
</dbReference>
<evidence type="ECO:0000256" key="3">
    <source>
        <dbReference type="ARBA" id="ARBA00022749"/>
    </source>
</evidence>
<evidence type="ECO:0000256" key="1">
    <source>
        <dbReference type="ARBA" id="ARBA00022598"/>
    </source>
</evidence>
<name>A0AAW6YEA2_9STRE</name>
<dbReference type="Proteomes" id="UP001237917">
    <property type="component" value="Unassembled WGS sequence"/>
</dbReference>
<protein>
    <recommendedName>
        <fullName evidence="6">Glutamine amidotransferase</fullName>
    </recommendedName>
</protein>
<feature type="domain" description="GMP synthase C-terminal" evidence="7">
    <location>
        <begin position="1"/>
        <end position="56"/>
    </location>
</feature>
<feature type="non-terminal residue" evidence="8">
    <location>
        <position position="1"/>
    </location>
</feature>
<keyword evidence="1" id="KW-0436">Ligase</keyword>
<keyword evidence="4" id="KW-0658">Purine biosynthesis</keyword>
<dbReference type="SUPFAM" id="SSF54810">
    <property type="entry name" value="GMP synthetase C-terminal dimerisation domain"/>
    <property type="match status" value="1"/>
</dbReference>
<dbReference type="PANTHER" id="PTHR11922:SF2">
    <property type="entry name" value="GMP SYNTHASE [GLUTAMINE-HYDROLYZING]"/>
    <property type="match status" value="1"/>
</dbReference>
<dbReference type="PANTHER" id="PTHR11922">
    <property type="entry name" value="GMP SYNTHASE-RELATED"/>
    <property type="match status" value="1"/>
</dbReference>
<dbReference type="GO" id="GO:0003921">
    <property type="term" value="F:GMP synthase activity"/>
    <property type="evidence" value="ECO:0007669"/>
    <property type="project" value="TreeGrafter"/>
</dbReference>
<proteinExistence type="predicted"/>
<dbReference type="GO" id="GO:0005524">
    <property type="term" value="F:ATP binding"/>
    <property type="evidence" value="ECO:0007669"/>
    <property type="project" value="UniProtKB-KW"/>
</dbReference>
<reference evidence="8" key="1">
    <citation type="submission" date="2023-05" db="EMBL/GenBank/DDBJ databases">
        <title>Cataloging the Phylogenetic Diversity of Human Bladder Bacteria.</title>
        <authorList>
            <person name="Du J."/>
        </authorList>
    </citation>
    <scope>NUCLEOTIDE SEQUENCE</scope>
    <source>
        <strain evidence="8">UMB0765</strain>
    </source>
</reference>
<keyword evidence="5" id="KW-0067">ATP-binding</keyword>
<dbReference type="Gene3D" id="3.30.300.10">
    <property type="match status" value="1"/>
</dbReference>